<dbReference type="EMBL" id="QGNW01000139">
    <property type="protein sequence ID" value="RVW92192.1"/>
    <property type="molecule type" value="Genomic_DNA"/>
</dbReference>
<name>A0A438I673_VITVI</name>
<gene>
    <name evidence="2" type="ORF">CK203_027133</name>
</gene>
<organism evidence="2 3">
    <name type="scientific">Vitis vinifera</name>
    <name type="common">Grape</name>
    <dbReference type="NCBI Taxonomy" id="29760"/>
    <lineage>
        <taxon>Eukaryota</taxon>
        <taxon>Viridiplantae</taxon>
        <taxon>Streptophyta</taxon>
        <taxon>Embryophyta</taxon>
        <taxon>Tracheophyta</taxon>
        <taxon>Spermatophyta</taxon>
        <taxon>Magnoliopsida</taxon>
        <taxon>eudicotyledons</taxon>
        <taxon>Gunneridae</taxon>
        <taxon>Pentapetalae</taxon>
        <taxon>rosids</taxon>
        <taxon>Vitales</taxon>
        <taxon>Vitaceae</taxon>
        <taxon>Viteae</taxon>
        <taxon>Vitis</taxon>
    </lineage>
</organism>
<reference evidence="2 3" key="1">
    <citation type="journal article" date="2018" name="PLoS Genet.">
        <title>Population sequencing reveals clonal diversity and ancestral inbreeding in the grapevine cultivar Chardonnay.</title>
        <authorList>
            <person name="Roach M.J."/>
            <person name="Johnson D.L."/>
            <person name="Bohlmann J."/>
            <person name="van Vuuren H.J."/>
            <person name="Jones S.J."/>
            <person name="Pretorius I.S."/>
            <person name="Schmidt S.A."/>
            <person name="Borneman A.R."/>
        </authorList>
    </citation>
    <scope>NUCLEOTIDE SEQUENCE [LARGE SCALE GENOMIC DNA]</scope>
    <source>
        <strain evidence="3">cv. Chardonnay</strain>
        <tissue evidence="2">Leaf</tissue>
    </source>
</reference>
<evidence type="ECO:0000256" key="1">
    <source>
        <dbReference type="SAM" id="MobiDB-lite"/>
    </source>
</evidence>
<dbReference type="AlphaFoldDB" id="A0A438I673"/>
<sequence>MEEWETRRNVAAEEGDQPSRNSGQTGPGPVKEHRIDMDGLRPGLENWLLSVEDAEERTHQSQTQRGKIAKVPQMPRRIQDFEKFYEAMDLFLLENQLPFGVLKLFEGAKFQADWESKMEEMIKSFITSNTVMPQAMTLEEDGGSVGGKKGKQLGNWILYRNMTELAAAGIHLKHSRTGFMKDISFESYFFGYLKLAPIIIDTSTKPKLLNLIAYEMCPNAPDDLSHFLYICFLDSLVKHGVHVMLLQSNYTLYNFLGSDEKVADLFNDIAKDLVPKPSCLC</sequence>
<protein>
    <submittedName>
        <fullName evidence="2">Uncharacterized protein</fullName>
    </submittedName>
</protein>
<dbReference type="InterPro" id="IPR004158">
    <property type="entry name" value="DUF247_pln"/>
</dbReference>
<feature type="region of interest" description="Disordered" evidence="1">
    <location>
        <begin position="1"/>
        <end position="37"/>
    </location>
</feature>
<dbReference type="Pfam" id="PF03140">
    <property type="entry name" value="DUF247"/>
    <property type="match status" value="1"/>
</dbReference>
<dbReference type="PANTHER" id="PTHR31549">
    <property type="entry name" value="PROTEIN, PUTATIVE (DUF247)-RELATED-RELATED"/>
    <property type="match status" value="1"/>
</dbReference>
<accession>A0A438I673</accession>
<dbReference type="Proteomes" id="UP000288805">
    <property type="component" value="Unassembled WGS sequence"/>
</dbReference>
<evidence type="ECO:0000313" key="3">
    <source>
        <dbReference type="Proteomes" id="UP000288805"/>
    </source>
</evidence>
<comment type="caution">
    <text evidence="2">The sequence shown here is derived from an EMBL/GenBank/DDBJ whole genome shotgun (WGS) entry which is preliminary data.</text>
</comment>
<proteinExistence type="predicted"/>
<feature type="compositionally biased region" description="Basic and acidic residues" evidence="1">
    <location>
        <begin position="1"/>
        <end position="11"/>
    </location>
</feature>
<evidence type="ECO:0000313" key="2">
    <source>
        <dbReference type="EMBL" id="RVW92192.1"/>
    </source>
</evidence>
<dbReference type="PANTHER" id="PTHR31549:SF191">
    <property type="entry name" value="DUF247 DOMAIN PROTEIN"/>
    <property type="match status" value="1"/>
</dbReference>